<reference evidence="4 5" key="1">
    <citation type="journal article" date="2015" name="Genome Announc.">
        <title>Expanding the biotechnology potential of lactobacilli through comparative genomics of 213 strains and associated genera.</title>
        <authorList>
            <person name="Sun Z."/>
            <person name="Harris H.M."/>
            <person name="McCann A."/>
            <person name="Guo C."/>
            <person name="Argimon S."/>
            <person name="Zhang W."/>
            <person name="Yang X."/>
            <person name="Jeffery I.B."/>
            <person name="Cooney J.C."/>
            <person name="Kagawa T.F."/>
            <person name="Liu W."/>
            <person name="Song Y."/>
            <person name="Salvetti E."/>
            <person name="Wrobel A."/>
            <person name="Rasinkangas P."/>
            <person name="Parkhill J."/>
            <person name="Rea M.C."/>
            <person name="O'Sullivan O."/>
            <person name="Ritari J."/>
            <person name="Douillard F.P."/>
            <person name="Paul Ross R."/>
            <person name="Yang R."/>
            <person name="Briner A.E."/>
            <person name="Felis G.E."/>
            <person name="de Vos W.M."/>
            <person name="Barrangou R."/>
            <person name="Klaenhammer T.R."/>
            <person name="Caufield P.W."/>
            <person name="Cui Y."/>
            <person name="Zhang H."/>
            <person name="O'Toole P.W."/>
        </authorList>
    </citation>
    <scope>NUCLEOTIDE SEQUENCE [LARGE SCALE GENOMIC DNA]</scope>
    <source>
        <strain evidence="4 5">DSM 16698</strain>
    </source>
</reference>
<name>A0A0R2L2P9_LACAM</name>
<evidence type="ECO:0000313" key="4">
    <source>
        <dbReference type="EMBL" id="KRN92852.1"/>
    </source>
</evidence>
<dbReference type="InterPro" id="IPR051012">
    <property type="entry name" value="CellSynth/LPSAsmb/PSIAsmb"/>
</dbReference>
<dbReference type="SMART" id="SM00028">
    <property type="entry name" value="TPR"/>
    <property type="match status" value="5"/>
</dbReference>
<comment type="caution">
    <text evidence="4">The sequence shown here is derived from an EMBL/GenBank/DDBJ whole genome shotgun (WGS) entry which is preliminary data.</text>
</comment>
<dbReference type="Gene3D" id="1.25.40.10">
    <property type="entry name" value="Tetratricopeptide repeat domain"/>
    <property type="match status" value="2"/>
</dbReference>
<evidence type="ECO:0000256" key="1">
    <source>
        <dbReference type="ARBA" id="ARBA00022737"/>
    </source>
</evidence>
<dbReference type="GO" id="GO:0016740">
    <property type="term" value="F:transferase activity"/>
    <property type="evidence" value="ECO:0007669"/>
    <property type="project" value="UniProtKB-KW"/>
</dbReference>
<dbReference type="Pfam" id="PF13181">
    <property type="entry name" value="TPR_8"/>
    <property type="match status" value="1"/>
</dbReference>
<keyword evidence="1" id="KW-0677">Repeat</keyword>
<dbReference type="PROSITE" id="PS50005">
    <property type="entry name" value="TPR"/>
    <property type="match status" value="1"/>
</dbReference>
<dbReference type="RefSeq" id="WP_056984969.1">
    <property type="nucleotide sequence ID" value="NZ_JQBQ01000003.1"/>
</dbReference>
<keyword evidence="2 3" id="KW-0802">TPR repeat</keyword>
<dbReference type="InterPro" id="IPR019734">
    <property type="entry name" value="TPR_rpt"/>
</dbReference>
<dbReference type="InterPro" id="IPR011990">
    <property type="entry name" value="TPR-like_helical_dom_sf"/>
</dbReference>
<dbReference type="PANTHER" id="PTHR45586:SF15">
    <property type="entry name" value="TPR REPEAT-CONTAINING PROTEIN YPIA"/>
    <property type="match status" value="1"/>
</dbReference>
<dbReference type="Pfam" id="PF13432">
    <property type="entry name" value="TPR_16"/>
    <property type="match status" value="1"/>
</dbReference>
<evidence type="ECO:0000313" key="5">
    <source>
        <dbReference type="Proteomes" id="UP000051529"/>
    </source>
</evidence>
<gene>
    <name evidence="4" type="ORF">IV44_GL000901</name>
</gene>
<evidence type="ECO:0000256" key="2">
    <source>
        <dbReference type="ARBA" id="ARBA00022803"/>
    </source>
</evidence>
<dbReference type="AlphaFoldDB" id="A0A0R2L2P9"/>
<keyword evidence="4" id="KW-0808">Transferase</keyword>
<proteinExistence type="predicted"/>
<evidence type="ECO:0000256" key="3">
    <source>
        <dbReference type="PROSITE-ProRule" id="PRU00339"/>
    </source>
</evidence>
<dbReference type="PANTHER" id="PTHR45586">
    <property type="entry name" value="TPR REPEAT-CONTAINING PROTEIN PA4667"/>
    <property type="match status" value="1"/>
</dbReference>
<protein>
    <submittedName>
        <fullName evidence="4">O-linked transferase</fullName>
    </submittedName>
</protein>
<sequence>MSYSEQLLDSIQNHNFSQSKHLLKEALNNDDPEILASLAENLTGLGFTDLAKEVYRALIVKFPKEDLFKVYLAEILLNDGDEDDGLSLLYSVSHDSSAYLDSLLVQADYYQTSGLIETAKDKLLQALKIAPEEDAVKFGLAELDYLSGDYEQALALYKDLVQRQETFGEVNLNQRLFATNAKMGNYEQAAEIIRKRSDSIFDIDSKYEAGLVMLSVGDDDKAIKFLDEVIEQSPDYVNAYPLLAQAYEHKHDNEQVLRTAQAGLAYNELDETLYSLGARAAANLNEMDTARDLLEKGLKIAPDNSDLRMQLSNLYLHMHQDSSNIALFKDLDNENIEPQAHWNMALSYERLDNSEKAQSEFLLAYPDFKENPDFLRQMIMFFNAQNNSDITKQLLERYLKLVPEDDEMQDLYNNL</sequence>
<accession>A0A0R2L2P9</accession>
<feature type="repeat" description="TPR" evidence="3">
    <location>
        <begin position="203"/>
        <end position="236"/>
    </location>
</feature>
<dbReference type="Proteomes" id="UP000051529">
    <property type="component" value="Unassembled WGS sequence"/>
</dbReference>
<dbReference type="SUPFAM" id="SSF48452">
    <property type="entry name" value="TPR-like"/>
    <property type="match status" value="2"/>
</dbReference>
<organism evidence="4 5">
    <name type="scientific">Lactobacillus amylovorus subsp. animalium DSM 16698</name>
    <dbReference type="NCBI Taxonomy" id="695563"/>
    <lineage>
        <taxon>Bacteria</taxon>
        <taxon>Bacillati</taxon>
        <taxon>Bacillota</taxon>
        <taxon>Bacilli</taxon>
        <taxon>Lactobacillales</taxon>
        <taxon>Lactobacillaceae</taxon>
        <taxon>Lactobacillus</taxon>
        <taxon>Lactobacillus amylovorus subsp. animalium</taxon>
    </lineage>
</organism>
<dbReference type="PATRIC" id="fig|695563.3.peg.953"/>
<dbReference type="EMBL" id="JQBQ01000003">
    <property type="protein sequence ID" value="KRN92852.1"/>
    <property type="molecule type" value="Genomic_DNA"/>
</dbReference>